<evidence type="ECO:0000256" key="10">
    <source>
        <dbReference type="HAMAP-Rule" id="MF_03018"/>
    </source>
</evidence>
<evidence type="ECO:0000256" key="6">
    <source>
        <dbReference type="ARBA" id="ARBA00023002"/>
    </source>
</evidence>
<evidence type="ECO:0000256" key="2">
    <source>
        <dbReference type="ARBA" id="ARBA00022630"/>
    </source>
</evidence>
<evidence type="ECO:0000259" key="11">
    <source>
        <dbReference type="Pfam" id="PF01494"/>
    </source>
</evidence>
<dbReference type="GO" id="GO:0043420">
    <property type="term" value="P:anthranilate metabolic process"/>
    <property type="evidence" value="ECO:0007669"/>
    <property type="project" value="UniProtKB-UniRule"/>
</dbReference>
<comment type="cofactor">
    <cofactor evidence="1 10">
        <name>FAD</name>
        <dbReference type="ChEBI" id="CHEBI:57692"/>
    </cofactor>
</comment>
<dbReference type="GO" id="GO:0070189">
    <property type="term" value="P:kynurenine metabolic process"/>
    <property type="evidence" value="ECO:0007669"/>
    <property type="project" value="TreeGrafter"/>
</dbReference>
<evidence type="ECO:0000313" key="12">
    <source>
        <dbReference type="EnsemblMetazoa" id="BGLB003295-PB"/>
    </source>
</evidence>
<dbReference type="PANTHER" id="PTHR46028:SF2">
    <property type="entry name" value="KYNURENINE 3-MONOOXYGENASE"/>
    <property type="match status" value="1"/>
</dbReference>
<keyword evidence="2 10" id="KW-0285">Flavoprotein</keyword>
<proteinExistence type="inferred from homology"/>
<evidence type="ECO:0000256" key="8">
    <source>
        <dbReference type="ARBA" id="ARBA00023128"/>
    </source>
</evidence>
<evidence type="ECO:0000256" key="9">
    <source>
        <dbReference type="ARBA" id="ARBA00047818"/>
    </source>
</evidence>
<keyword evidence="5 10" id="KW-0521">NADP</keyword>
<dbReference type="SUPFAM" id="SSF51905">
    <property type="entry name" value="FAD/NAD(P)-binding domain"/>
    <property type="match status" value="1"/>
</dbReference>
<feature type="domain" description="FAD-binding" evidence="11">
    <location>
        <begin position="10"/>
        <end position="359"/>
    </location>
</feature>
<name>A0A2C9JJ57_BIOGL</name>
<dbReference type="UniPathway" id="UPA00253">
    <property type="reaction ID" value="UER00328"/>
</dbReference>
<evidence type="ECO:0000256" key="3">
    <source>
        <dbReference type="ARBA" id="ARBA00022642"/>
    </source>
</evidence>
<dbReference type="GO" id="GO:0005741">
    <property type="term" value="C:mitochondrial outer membrane"/>
    <property type="evidence" value="ECO:0007669"/>
    <property type="project" value="TreeGrafter"/>
</dbReference>
<dbReference type="GO" id="GO:0034354">
    <property type="term" value="P:'de novo' NAD+ biosynthetic process from L-tryptophan"/>
    <property type="evidence" value="ECO:0007669"/>
    <property type="project" value="UniProtKB-UniRule"/>
</dbReference>
<dbReference type="GO" id="GO:0006569">
    <property type="term" value="P:L-tryptophan catabolic process"/>
    <property type="evidence" value="ECO:0007669"/>
    <property type="project" value="UniProtKB-UniRule"/>
</dbReference>
<dbReference type="InterPro" id="IPR002938">
    <property type="entry name" value="FAD-bd"/>
</dbReference>
<dbReference type="HAMAP" id="MF_01971">
    <property type="entry name" value="Kynurenine_monooxygenase"/>
    <property type="match status" value="1"/>
</dbReference>
<protein>
    <recommendedName>
        <fullName evidence="10">Kynurenine 3-monooxygenase</fullName>
        <ecNumber evidence="10">1.14.13.9</ecNumber>
    </recommendedName>
    <alternativeName>
        <fullName evidence="10">Kynurenine 3-hydroxylase</fullName>
    </alternativeName>
</protein>
<evidence type="ECO:0000256" key="7">
    <source>
        <dbReference type="ARBA" id="ARBA00023033"/>
    </source>
</evidence>
<dbReference type="RefSeq" id="XP_013069661.2">
    <property type="nucleotide sequence ID" value="XM_013214207.2"/>
</dbReference>
<dbReference type="GO" id="GO:0004502">
    <property type="term" value="F:kynurenine 3-monooxygenase activity"/>
    <property type="evidence" value="ECO:0007669"/>
    <property type="project" value="UniProtKB-UniRule"/>
</dbReference>
<evidence type="ECO:0000256" key="4">
    <source>
        <dbReference type="ARBA" id="ARBA00022827"/>
    </source>
</evidence>
<comment type="catalytic activity">
    <reaction evidence="9 10">
        <text>L-kynurenine + NADPH + O2 + H(+) = 3-hydroxy-L-kynurenine + NADP(+) + H2O</text>
        <dbReference type="Rhea" id="RHEA:20545"/>
        <dbReference type="ChEBI" id="CHEBI:15377"/>
        <dbReference type="ChEBI" id="CHEBI:15378"/>
        <dbReference type="ChEBI" id="CHEBI:15379"/>
        <dbReference type="ChEBI" id="CHEBI:57783"/>
        <dbReference type="ChEBI" id="CHEBI:57959"/>
        <dbReference type="ChEBI" id="CHEBI:58125"/>
        <dbReference type="ChEBI" id="CHEBI:58349"/>
        <dbReference type="EC" id="1.14.13.9"/>
    </reaction>
</comment>
<dbReference type="GO" id="GO:0071949">
    <property type="term" value="F:FAD binding"/>
    <property type="evidence" value="ECO:0007669"/>
    <property type="project" value="InterPro"/>
</dbReference>
<keyword evidence="6 10" id="KW-0560">Oxidoreductase</keyword>
<dbReference type="Proteomes" id="UP000076420">
    <property type="component" value="Unassembled WGS sequence"/>
</dbReference>
<evidence type="ECO:0000256" key="5">
    <source>
        <dbReference type="ARBA" id="ARBA00022857"/>
    </source>
</evidence>
<dbReference type="FunFam" id="3.50.50.60:FF:000129">
    <property type="entry name" value="Kynurenine 3-monooxygenase"/>
    <property type="match status" value="1"/>
</dbReference>
<dbReference type="VEuPathDB" id="VectorBase:BGLAX_029510"/>
<dbReference type="GO" id="GO:0019805">
    <property type="term" value="P:quinolinate biosynthetic process"/>
    <property type="evidence" value="ECO:0007669"/>
    <property type="project" value="UniProtKB-UniRule"/>
</dbReference>
<reference evidence="12" key="1">
    <citation type="submission" date="2020-05" db="UniProtKB">
        <authorList>
            <consortium name="EnsemblMetazoa"/>
        </authorList>
    </citation>
    <scope>IDENTIFICATION</scope>
    <source>
        <strain evidence="12">BB02</strain>
    </source>
</reference>
<sequence length="467" mass="53917">MSFHQEKKKHVAVCGGGLVGALNACYMARRGYKVDLYEMRPDIRTMKVVRGKSINLALSCRGREALKRVGLEDAVTKYGIPMHARMIHDLNGRRRPILYGTKDQYIMSIDRRLLNEIMLSAVEKFPDVEIHFSHKLTTCNFETGEATFENEQGHKVTKQFDLIIGCDGAYSAVRKQMMKLSRFDYQQTYIPHGYMELNIPPNSQNEFAMEINYLHIWPRNEYMMIALPNLDKSFTTTLFMPFEMFEAITTEEKLIQFFKEEFPDALPLLGQEELIKTFMSSKALPLITVKCHPYHVNNKAVLLGDAAHAMVPFYGQGMNCGMEDCIILDEILDAYDNDFSKALPAYTKKRNPDAKAICDLAMYNYIEMRSKVNTTSFLIRKKLDNLLFKIFPKTWVPLYTMVSFTRIGYQEAIKRREWQDQVLTRCLTVLGITGVVGLGVMTYQLSQNYVHWSERVQNILSQFGMVY</sequence>
<comment type="pathway">
    <text evidence="10">Cofactor biosynthesis; NAD(+) biosynthesis; quinolinate from L-kynurenine: step 1/3.</text>
</comment>
<evidence type="ECO:0000256" key="1">
    <source>
        <dbReference type="ARBA" id="ARBA00001974"/>
    </source>
</evidence>
<dbReference type="EnsemblMetazoa" id="BGLB003295-RB">
    <property type="protein sequence ID" value="BGLB003295-PB"/>
    <property type="gene ID" value="BGLB003295"/>
</dbReference>
<keyword evidence="8 10" id="KW-0496">Mitochondrion</keyword>
<organism evidence="12 13">
    <name type="scientific">Biomphalaria glabrata</name>
    <name type="common">Bloodfluke planorb</name>
    <name type="synonym">Freshwater snail</name>
    <dbReference type="NCBI Taxonomy" id="6526"/>
    <lineage>
        <taxon>Eukaryota</taxon>
        <taxon>Metazoa</taxon>
        <taxon>Spiralia</taxon>
        <taxon>Lophotrochozoa</taxon>
        <taxon>Mollusca</taxon>
        <taxon>Gastropoda</taxon>
        <taxon>Heterobranchia</taxon>
        <taxon>Euthyneura</taxon>
        <taxon>Panpulmonata</taxon>
        <taxon>Hygrophila</taxon>
        <taxon>Lymnaeoidea</taxon>
        <taxon>Planorbidae</taxon>
        <taxon>Biomphalaria</taxon>
    </lineage>
</organism>
<dbReference type="InterPro" id="IPR036188">
    <property type="entry name" value="FAD/NAD-bd_sf"/>
</dbReference>
<dbReference type="KEGG" id="bgt:106057124"/>
<accession>A0A2C9JJ57</accession>
<gene>
    <name evidence="10" type="primary">KMO</name>
    <name evidence="12" type="synonym">106057124</name>
</gene>
<comment type="similarity">
    <text evidence="10">Belongs to the aromatic-ring hydroxylase family. KMO subfamily.</text>
</comment>
<comment type="subcellular location">
    <subcellularLocation>
        <location evidence="10">Mitochondrion</location>
    </subcellularLocation>
</comment>
<keyword evidence="7 10" id="KW-0503">Monooxygenase</keyword>
<dbReference type="PANTHER" id="PTHR46028">
    <property type="entry name" value="KYNURENINE 3-MONOOXYGENASE"/>
    <property type="match status" value="1"/>
</dbReference>
<keyword evidence="4 10" id="KW-0274">FAD</keyword>
<comment type="function">
    <text evidence="10">Catalyzes the hydroxylation of L-kynurenine (L-Kyn) to form 3-hydroxy-L-kynurenine (L-3OHKyn). Required for synthesis of quinolinic acid.</text>
</comment>
<dbReference type="Gene3D" id="3.50.50.60">
    <property type="entry name" value="FAD/NAD(P)-binding domain"/>
    <property type="match status" value="1"/>
</dbReference>
<keyword evidence="3 10" id="KW-0662">Pyridine nucleotide biosynthesis</keyword>
<dbReference type="PRINTS" id="PR00420">
    <property type="entry name" value="RNGMNOXGNASE"/>
</dbReference>
<dbReference type="EC" id="1.14.13.9" evidence="10"/>
<dbReference type="OrthoDB" id="10053569at2759"/>
<dbReference type="AlphaFoldDB" id="A0A2C9JJ57"/>
<evidence type="ECO:0000313" key="13">
    <source>
        <dbReference type="Proteomes" id="UP000076420"/>
    </source>
</evidence>
<dbReference type="Pfam" id="PF01494">
    <property type="entry name" value="FAD_binding_3"/>
    <property type="match status" value="1"/>
</dbReference>
<dbReference type="VEuPathDB" id="VectorBase:BGLB003295"/>
<dbReference type="InterPro" id="IPR027545">
    <property type="entry name" value="Kynurenine_monooxygenase"/>
</dbReference>